<dbReference type="InterPro" id="IPR056428">
    <property type="entry name" value="WH_GTF3C1"/>
</dbReference>
<evidence type="ECO:0000256" key="3">
    <source>
        <dbReference type="ARBA" id="ARBA00023125"/>
    </source>
</evidence>
<protein>
    <recommendedName>
        <fullName evidence="10">B-block binding subunit of TFIIIC domain-containing protein</fullName>
    </recommendedName>
</protein>
<evidence type="ECO:0000259" key="6">
    <source>
        <dbReference type="Pfam" id="PF04182"/>
    </source>
</evidence>
<comment type="caution">
    <text evidence="8">The sequence shown here is derived from an EMBL/GenBank/DDBJ whole genome shotgun (WGS) entry which is preliminary data.</text>
</comment>
<evidence type="ECO:0000256" key="1">
    <source>
        <dbReference type="ARBA" id="ARBA00004123"/>
    </source>
</evidence>
<proteinExistence type="predicted"/>
<keyword evidence="9" id="KW-1185">Reference proteome</keyword>
<comment type="subcellular location">
    <subcellularLocation>
        <location evidence="1">Nucleus</location>
    </subcellularLocation>
</comment>
<dbReference type="PANTHER" id="PTHR15180:SF1">
    <property type="entry name" value="GENERAL TRANSCRIPTION FACTOR 3C POLYPEPTIDE 1"/>
    <property type="match status" value="1"/>
</dbReference>
<dbReference type="InterPro" id="IPR007309">
    <property type="entry name" value="TFIIIC_Bblock-bd"/>
</dbReference>
<dbReference type="GO" id="GO:0005634">
    <property type="term" value="C:nucleus"/>
    <property type="evidence" value="ECO:0007669"/>
    <property type="project" value="UniProtKB-SubCell"/>
</dbReference>
<dbReference type="GO" id="GO:0000127">
    <property type="term" value="C:transcription factor TFIIIC complex"/>
    <property type="evidence" value="ECO:0007669"/>
    <property type="project" value="InterPro"/>
</dbReference>
<dbReference type="InterPro" id="IPR044210">
    <property type="entry name" value="Tfc3-like"/>
</dbReference>
<dbReference type="Proteomes" id="UP001190700">
    <property type="component" value="Unassembled WGS sequence"/>
</dbReference>
<evidence type="ECO:0000313" key="8">
    <source>
        <dbReference type="EMBL" id="KAK3247303.1"/>
    </source>
</evidence>
<evidence type="ECO:0000256" key="5">
    <source>
        <dbReference type="ARBA" id="ARBA00023242"/>
    </source>
</evidence>
<evidence type="ECO:0008006" key="10">
    <source>
        <dbReference type="Google" id="ProtNLM"/>
    </source>
</evidence>
<feature type="domain" description="B-block binding subunit of TFIIIC" evidence="6">
    <location>
        <begin position="147"/>
        <end position="232"/>
    </location>
</feature>
<evidence type="ECO:0000256" key="2">
    <source>
        <dbReference type="ARBA" id="ARBA00022553"/>
    </source>
</evidence>
<name>A0AAE0C2R9_9CHLO</name>
<dbReference type="Pfam" id="PF23704">
    <property type="entry name" value="WHD_GTF3C1_N"/>
    <property type="match status" value="1"/>
</dbReference>
<dbReference type="PANTHER" id="PTHR15180">
    <property type="entry name" value="GENERAL TRANSCRIPTION FACTOR 3C POLYPEPTIDE 1"/>
    <property type="match status" value="1"/>
</dbReference>
<dbReference type="AlphaFoldDB" id="A0AAE0C2R9"/>
<organism evidence="8 9">
    <name type="scientific">Cymbomonas tetramitiformis</name>
    <dbReference type="NCBI Taxonomy" id="36881"/>
    <lineage>
        <taxon>Eukaryota</taxon>
        <taxon>Viridiplantae</taxon>
        <taxon>Chlorophyta</taxon>
        <taxon>Pyramimonadophyceae</taxon>
        <taxon>Pyramimonadales</taxon>
        <taxon>Pyramimonadaceae</taxon>
        <taxon>Cymbomonas</taxon>
    </lineage>
</organism>
<accession>A0AAE0C2R9</accession>
<keyword evidence="3" id="KW-0238">DNA-binding</keyword>
<sequence>MDILLSRALEEIALDGIRGCSIESLWRHLRDSAEGESQKTFTQQPEVQRELWKHILEYVGEGSLKVYATVSPTCEHSYPSHSYPTDEDKEMQCGCVLLSAKHPGIQNLCLAEKLGGEHGIHIVASAELRNASLGLCAFQSGAKLSVVQHKALEMVGRSRTQGFLQADLARALKIEHRSFHYVVNRLTATHLVKSTPVMVHKDSWSLLPSELPRNRCVTKHTMTNLLHLARYCPADFARSIVYDPSVDLKGVTEDTSSTLELPYMARDRTLLKNAVCERLAAVRSPARSPAGTVVLMGVQASD</sequence>
<dbReference type="GO" id="GO:0006384">
    <property type="term" value="P:transcription initiation at RNA polymerase III promoter"/>
    <property type="evidence" value="ECO:0007669"/>
    <property type="project" value="InterPro"/>
</dbReference>
<dbReference type="GO" id="GO:0003677">
    <property type="term" value="F:DNA binding"/>
    <property type="evidence" value="ECO:0007669"/>
    <property type="project" value="UniProtKB-KW"/>
</dbReference>
<gene>
    <name evidence="8" type="ORF">CYMTET_43194</name>
</gene>
<keyword evidence="4" id="KW-0804">Transcription</keyword>
<feature type="domain" description="General transcription factor 3C polypeptide 1 winged-helix" evidence="7">
    <location>
        <begin position="1"/>
        <end position="135"/>
    </location>
</feature>
<evidence type="ECO:0000313" key="9">
    <source>
        <dbReference type="Proteomes" id="UP001190700"/>
    </source>
</evidence>
<evidence type="ECO:0000259" key="7">
    <source>
        <dbReference type="Pfam" id="PF23704"/>
    </source>
</evidence>
<dbReference type="Pfam" id="PF04182">
    <property type="entry name" value="B-block_TFIIIC"/>
    <property type="match status" value="1"/>
</dbReference>
<reference evidence="8 9" key="1">
    <citation type="journal article" date="2015" name="Genome Biol. Evol.">
        <title>Comparative Genomics of a Bacterivorous Green Alga Reveals Evolutionary Causalities and Consequences of Phago-Mixotrophic Mode of Nutrition.</title>
        <authorList>
            <person name="Burns J.A."/>
            <person name="Paasch A."/>
            <person name="Narechania A."/>
            <person name="Kim E."/>
        </authorList>
    </citation>
    <scope>NUCLEOTIDE SEQUENCE [LARGE SCALE GENOMIC DNA]</scope>
    <source>
        <strain evidence="8 9">PLY_AMNH</strain>
    </source>
</reference>
<dbReference type="EMBL" id="LGRX02029081">
    <property type="protein sequence ID" value="KAK3247303.1"/>
    <property type="molecule type" value="Genomic_DNA"/>
</dbReference>
<evidence type="ECO:0000256" key="4">
    <source>
        <dbReference type="ARBA" id="ARBA00023163"/>
    </source>
</evidence>
<keyword evidence="5" id="KW-0539">Nucleus</keyword>
<keyword evidence="2" id="KW-0597">Phosphoprotein</keyword>
<dbReference type="GO" id="GO:0042791">
    <property type="term" value="P:5S class rRNA transcription by RNA polymerase III"/>
    <property type="evidence" value="ECO:0007669"/>
    <property type="project" value="TreeGrafter"/>
</dbReference>